<evidence type="ECO:0000256" key="1">
    <source>
        <dbReference type="SAM" id="Phobius"/>
    </source>
</evidence>
<keyword evidence="1" id="KW-1133">Transmembrane helix</keyword>
<evidence type="ECO:0000313" key="3">
    <source>
        <dbReference type="Proteomes" id="UP001232245"/>
    </source>
</evidence>
<feature type="transmembrane region" description="Helical" evidence="1">
    <location>
        <begin position="6"/>
        <end position="22"/>
    </location>
</feature>
<gene>
    <name evidence="2" type="ORF">J2S02_004164</name>
</gene>
<dbReference type="Proteomes" id="UP001232245">
    <property type="component" value="Unassembled WGS sequence"/>
</dbReference>
<evidence type="ECO:0000313" key="2">
    <source>
        <dbReference type="EMBL" id="MDQ0227817.1"/>
    </source>
</evidence>
<dbReference type="EMBL" id="JAUSTZ010000011">
    <property type="protein sequence ID" value="MDQ0227817.1"/>
    <property type="molecule type" value="Genomic_DNA"/>
</dbReference>
<organism evidence="2 3">
    <name type="scientific">Metabacillus niabensis</name>
    <dbReference type="NCBI Taxonomy" id="324854"/>
    <lineage>
        <taxon>Bacteria</taxon>
        <taxon>Bacillati</taxon>
        <taxon>Bacillota</taxon>
        <taxon>Bacilli</taxon>
        <taxon>Bacillales</taxon>
        <taxon>Bacillaceae</taxon>
        <taxon>Metabacillus</taxon>
    </lineage>
</organism>
<keyword evidence="1" id="KW-0812">Transmembrane</keyword>
<accession>A0ABT9Z6D8</accession>
<sequence>MIWLYIFIPVVIIGGIAIFLERKSGMTPADQNVQDEKLGEVISQNGINSNGTHGTDFL</sequence>
<proteinExistence type="predicted"/>
<protein>
    <submittedName>
        <fullName evidence="2">Uncharacterized protein</fullName>
    </submittedName>
</protein>
<keyword evidence="3" id="KW-1185">Reference proteome</keyword>
<reference evidence="2 3" key="1">
    <citation type="submission" date="2023-07" db="EMBL/GenBank/DDBJ databases">
        <title>Genomic Encyclopedia of Type Strains, Phase IV (KMG-IV): sequencing the most valuable type-strain genomes for metagenomic binning, comparative biology and taxonomic classification.</title>
        <authorList>
            <person name="Goeker M."/>
        </authorList>
    </citation>
    <scope>NUCLEOTIDE SEQUENCE [LARGE SCALE GENOMIC DNA]</scope>
    <source>
        <strain evidence="2 3">DSM 17723</strain>
    </source>
</reference>
<comment type="caution">
    <text evidence="2">The sequence shown here is derived from an EMBL/GenBank/DDBJ whole genome shotgun (WGS) entry which is preliminary data.</text>
</comment>
<name>A0ABT9Z6D8_9BACI</name>
<keyword evidence="1" id="KW-0472">Membrane</keyword>
<dbReference type="RefSeq" id="WP_174879816.1">
    <property type="nucleotide sequence ID" value="NZ_CADEPK010000070.1"/>
</dbReference>